<dbReference type="Gene3D" id="1.10.101.10">
    <property type="entry name" value="PGBD-like superfamily/PGBD"/>
    <property type="match status" value="1"/>
</dbReference>
<gene>
    <name evidence="3" type="ORF">NSA58_06570</name>
</gene>
<dbReference type="Pfam" id="PF01510">
    <property type="entry name" value="Amidase_2"/>
    <property type="match status" value="1"/>
</dbReference>
<dbReference type="Proteomes" id="UP001140817">
    <property type="component" value="Unassembled WGS sequence"/>
</dbReference>
<dbReference type="Gene3D" id="3.40.80.10">
    <property type="entry name" value="Peptidoglycan recognition protein-like"/>
    <property type="match status" value="1"/>
</dbReference>
<dbReference type="AlphaFoldDB" id="A0A9X2MA63"/>
<accession>A0A9X2MA63</accession>
<dbReference type="GO" id="GO:0009253">
    <property type="term" value="P:peptidoglycan catabolic process"/>
    <property type="evidence" value="ECO:0007669"/>
    <property type="project" value="InterPro"/>
</dbReference>
<dbReference type="SUPFAM" id="SSF47090">
    <property type="entry name" value="PGBD-like"/>
    <property type="match status" value="1"/>
</dbReference>
<reference evidence="3" key="1">
    <citation type="submission" date="2022-07" db="EMBL/GenBank/DDBJ databases">
        <title>Enhanced cultured diversity of the mouse gut microbiota enables custom-made synthetic communities.</title>
        <authorList>
            <person name="Afrizal A."/>
        </authorList>
    </citation>
    <scope>NUCLEOTIDE SEQUENCE</scope>
    <source>
        <strain evidence="3">DSM 29186</strain>
    </source>
</reference>
<evidence type="ECO:0000259" key="1">
    <source>
        <dbReference type="Pfam" id="PF01471"/>
    </source>
</evidence>
<proteinExistence type="predicted"/>
<dbReference type="InterPro" id="IPR002502">
    <property type="entry name" value="Amidase_domain"/>
</dbReference>
<organism evidence="3 4">
    <name type="scientific">Terrisporobacter muris</name>
    <dbReference type="NCBI Taxonomy" id="2963284"/>
    <lineage>
        <taxon>Bacteria</taxon>
        <taxon>Bacillati</taxon>
        <taxon>Bacillota</taxon>
        <taxon>Clostridia</taxon>
        <taxon>Peptostreptococcales</taxon>
        <taxon>Peptostreptococcaceae</taxon>
        <taxon>Terrisporobacter</taxon>
    </lineage>
</organism>
<dbReference type="SUPFAM" id="SSF55846">
    <property type="entry name" value="N-acetylmuramoyl-L-alanine amidase-like"/>
    <property type="match status" value="1"/>
</dbReference>
<comment type="caution">
    <text evidence="3">The sequence shown here is derived from an EMBL/GenBank/DDBJ whole genome shotgun (WGS) entry which is preliminary data.</text>
</comment>
<feature type="domain" description="Peptidoglycan binding-like" evidence="1">
    <location>
        <begin position="260"/>
        <end position="314"/>
    </location>
</feature>
<dbReference type="EMBL" id="JANKBY010000056">
    <property type="protein sequence ID" value="MCR1822446.1"/>
    <property type="molecule type" value="Genomic_DNA"/>
</dbReference>
<feature type="domain" description="N-acetylmuramoyl-L-alanine amidase" evidence="2">
    <location>
        <begin position="28"/>
        <end position="178"/>
    </location>
</feature>
<dbReference type="InterPro" id="IPR002477">
    <property type="entry name" value="Peptidoglycan-bd-like"/>
</dbReference>
<evidence type="ECO:0000259" key="2">
    <source>
        <dbReference type="Pfam" id="PF01510"/>
    </source>
</evidence>
<sequence length="317" mass="35511">MSETRSGFTRFDTISEFESYIKNLKITRKVNGLQVHHMALPNYDCFYKSNGNTEDELTRTINLNSYGKSMGWACIAQHFNIFPNGKITTGRDINKTPVGITGWNTSKICIEIYGDFDKNKDIMKAAQKEAVIAVYGILCEKLNLIPSTSTIRPHAWFTSGGTYLGDYSKSKSRKTCPGTNFMGFGNSKSAFVNNFYPFIKNYMSNRSISKEQSNEGKYIVRYLQTTLNNVYKCNLLVDGIYGKATKSAVKKYYLKIGCKGDHVVWLQKALINRGHRVEVDGSFGSKTKAAVIAYQKSRGLSADGYAGVDTHRAIVND</sequence>
<dbReference type="RefSeq" id="WP_257560303.1">
    <property type="nucleotide sequence ID" value="NZ_JANKBY010000056.1"/>
</dbReference>
<dbReference type="InterPro" id="IPR036366">
    <property type="entry name" value="PGBDSf"/>
</dbReference>
<dbReference type="InterPro" id="IPR036365">
    <property type="entry name" value="PGBD-like_sf"/>
</dbReference>
<dbReference type="InterPro" id="IPR036505">
    <property type="entry name" value="Amidase/PGRP_sf"/>
</dbReference>
<evidence type="ECO:0000313" key="3">
    <source>
        <dbReference type="EMBL" id="MCR1822446.1"/>
    </source>
</evidence>
<keyword evidence="4" id="KW-1185">Reference proteome</keyword>
<dbReference type="GO" id="GO:0008745">
    <property type="term" value="F:N-acetylmuramoyl-L-alanine amidase activity"/>
    <property type="evidence" value="ECO:0007669"/>
    <property type="project" value="InterPro"/>
</dbReference>
<dbReference type="Pfam" id="PF01471">
    <property type="entry name" value="PG_binding_1"/>
    <property type="match status" value="1"/>
</dbReference>
<protein>
    <submittedName>
        <fullName evidence="3">N-acetylmuramoyl-L-alanine amidase</fullName>
    </submittedName>
</protein>
<name>A0A9X2MA63_9FIRM</name>
<evidence type="ECO:0000313" key="4">
    <source>
        <dbReference type="Proteomes" id="UP001140817"/>
    </source>
</evidence>